<name>A0A1S7FSE5_9LIST</name>
<evidence type="ECO:0000313" key="5">
    <source>
        <dbReference type="Proteomes" id="UP000564536"/>
    </source>
</evidence>
<dbReference type="PANTHER" id="PTHR35796:SF3">
    <property type="entry name" value="BHLH DOMAIN-CONTAINING PROTEIN"/>
    <property type="match status" value="1"/>
</dbReference>
<keyword evidence="2" id="KW-0547">Nucleotide-binding</keyword>
<dbReference type="EMBL" id="JAARRL010000043">
    <property type="protein sequence ID" value="MBC1502111.1"/>
    <property type="molecule type" value="Genomic_DNA"/>
</dbReference>
<dbReference type="AlphaFoldDB" id="A0A1S7FSE5"/>
<dbReference type="InterPro" id="IPR037063">
    <property type="entry name" value="PHb_sf"/>
</dbReference>
<protein>
    <submittedName>
        <fullName evidence="2">Helicase</fullName>
    </submittedName>
    <submittedName>
        <fullName evidence="3">PH domain-containing protein</fullName>
    </submittedName>
</protein>
<dbReference type="GO" id="GO:0004386">
    <property type="term" value="F:helicase activity"/>
    <property type="evidence" value="ECO:0007669"/>
    <property type="project" value="UniProtKB-KW"/>
</dbReference>
<dbReference type="EMBL" id="CP011102">
    <property type="protein sequence ID" value="AQY50265.1"/>
    <property type="molecule type" value="Genomic_DNA"/>
</dbReference>
<dbReference type="Pfam" id="PF08000">
    <property type="entry name" value="bPH_1"/>
    <property type="match status" value="1"/>
</dbReference>
<sequence>MGFLDKIMGNASTTDLEEVQKELVDVLIPDEEIIAGYKIIRNSLAFTNKRLILVDKQGVTGKKTEYKTIPYKSISRFSVETTGHFDLDVELKIWISSESDPSTSINFSKGAPVVEIQKILAQAILS</sequence>
<reference evidence="4" key="2">
    <citation type="submission" date="2015-03" db="EMBL/GenBank/DDBJ databases">
        <authorList>
            <person name="Ferrari E."/>
            <person name="Walter M.C."/>
            <person name="Huptas C."/>
            <person name="Scherer S."/>
            <person name="Mueller-Herbst S."/>
        </authorList>
    </citation>
    <scope>NUCLEOTIDE SEQUENCE [LARGE SCALE GENOMIC DNA]</scope>
    <source>
        <strain evidence="4">LWP01</strain>
    </source>
</reference>
<gene>
    <name evidence="3" type="ORF">HB943_16030</name>
    <name evidence="2" type="ORF">UE46_03950</name>
</gene>
<dbReference type="SUPFAM" id="SSF50729">
    <property type="entry name" value="PH domain-like"/>
    <property type="match status" value="1"/>
</dbReference>
<dbReference type="RefSeq" id="WP_036059151.1">
    <property type="nucleotide sequence ID" value="NZ_CP011102.1"/>
</dbReference>
<organism evidence="2 4">
    <name type="scientific">Listeria weihenstephanensis</name>
    <dbReference type="NCBI Taxonomy" id="1006155"/>
    <lineage>
        <taxon>Bacteria</taxon>
        <taxon>Bacillati</taxon>
        <taxon>Bacillota</taxon>
        <taxon>Bacilli</taxon>
        <taxon>Bacillales</taxon>
        <taxon>Listeriaceae</taxon>
        <taxon>Listeria</taxon>
    </lineage>
</organism>
<dbReference type="CDD" id="cd13225">
    <property type="entry name" value="PH-like_bacteria"/>
    <property type="match status" value="1"/>
</dbReference>
<dbReference type="KEGG" id="lwi:UE46_03950"/>
<dbReference type="Gene3D" id="2.30.29.50">
    <property type="entry name" value="Bacterial Pleckstrin homology domain"/>
    <property type="match status" value="1"/>
</dbReference>
<proteinExistence type="predicted"/>
<keyword evidence="2" id="KW-0347">Helicase</keyword>
<keyword evidence="2" id="KW-0067">ATP-binding</keyword>
<evidence type="ECO:0000313" key="3">
    <source>
        <dbReference type="EMBL" id="MBC1502111.1"/>
    </source>
</evidence>
<dbReference type="InterPro" id="IPR012544">
    <property type="entry name" value="PHb"/>
</dbReference>
<evidence type="ECO:0000313" key="2">
    <source>
        <dbReference type="EMBL" id="AQY50265.1"/>
    </source>
</evidence>
<evidence type="ECO:0000259" key="1">
    <source>
        <dbReference type="Pfam" id="PF08000"/>
    </source>
</evidence>
<accession>A0A1S7FSE5</accession>
<keyword evidence="2" id="KW-0378">Hydrolase</keyword>
<keyword evidence="4" id="KW-1185">Reference proteome</keyword>
<dbReference type="Proteomes" id="UP000223060">
    <property type="component" value="Chromosome"/>
</dbReference>
<dbReference type="PANTHER" id="PTHR35796">
    <property type="entry name" value="HYPOTHETICAL CYTOSOLIC PROTEIN"/>
    <property type="match status" value="1"/>
</dbReference>
<reference evidence="3 5" key="3">
    <citation type="submission" date="2020-03" db="EMBL/GenBank/DDBJ databases">
        <title>Soil Listeria distribution.</title>
        <authorList>
            <person name="Liao J."/>
            <person name="Wiedmann M."/>
        </authorList>
    </citation>
    <scope>NUCLEOTIDE SEQUENCE [LARGE SCALE GENOMIC DNA]</scope>
    <source>
        <strain evidence="3 5">FSL L7-1523</strain>
    </source>
</reference>
<dbReference type="Proteomes" id="UP000564536">
    <property type="component" value="Unassembled WGS sequence"/>
</dbReference>
<evidence type="ECO:0000313" key="4">
    <source>
        <dbReference type="Proteomes" id="UP000223060"/>
    </source>
</evidence>
<reference evidence="2" key="1">
    <citation type="submission" date="2015-03" db="EMBL/GenBank/DDBJ databases">
        <authorList>
            <person name="Murphy D."/>
        </authorList>
    </citation>
    <scope>NUCLEOTIDE SEQUENCE [LARGE SCALE GENOMIC DNA]</scope>
    <source>
        <strain evidence="2">WS 4560</strain>
    </source>
</reference>
<feature type="domain" description="Bacterial Pleckstrin homology" evidence="1">
    <location>
        <begin position="2"/>
        <end position="123"/>
    </location>
</feature>